<dbReference type="AlphaFoldDB" id="A0A0F5PX71"/>
<organism evidence="2 4">
    <name type="scientific">Devosia psychrophila</name>
    <dbReference type="NCBI Taxonomy" id="728005"/>
    <lineage>
        <taxon>Bacteria</taxon>
        <taxon>Pseudomonadati</taxon>
        <taxon>Pseudomonadota</taxon>
        <taxon>Alphaproteobacteria</taxon>
        <taxon>Hyphomicrobiales</taxon>
        <taxon>Devosiaceae</taxon>
        <taxon>Devosia</taxon>
    </lineage>
</organism>
<reference evidence="2 4" key="2">
    <citation type="submission" date="2016-10" db="EMBL/GenBank/DDBJ databases">
        <authorList>
            <person name="de Groot N.N."/>
        </authorList>
    </citation>
    <scope>NUCLEOTIDE SEQUENCE [LARGE SCALE GENOMIC DNA]</scope>
    <source>
        <strain evidence="2 4">CGMCC 1.10210</strain>
    </source>
</reference>
<dbReference type="Proteomes" id="UP000033519">
    <property type="component" value="Unassembled WGS sequence"/>
</dbReference>
<evidence type="ECO:0000313" key="3">
    <source>
        <dbReference type="Proteomes" id="UP000033519"/>
    </source>
</evidence>
<dbReference type="STRING" id="728005.SAMN04488059_103146"/>
<gene>
    <name evidence="2" type="ORF">SAMN04488059_103146</name>
    <name evidence="1" type="ORF">WH91_09490</name>
</gene>
<dbReference type="OrthoDB" id="7949584at2"/>
<reference evidence="1 3" key="1">
    <citation type="submission" date="2015-03" db="EMBL/GenBank/DDBJ databases">
        <authorList>
            <person name="Lepp D."/>
            <person name="Hassan Y.I."/>
            <person name="Li X.-Z."/>
            <person name="Zhou T."/>
        </authorList>
    </citation>
    <scope>NUCLEOTIDE SEQUENCE [LARGE SCALE GENOMIC DNA]</scope>
    <source>
        <strain evidence="1 3">Cr7-05</strain>
    </source>
</reference>
<evidence type="ECO:0000313" key="1">
    <source>
        <dbReference type="EMBL" id="KKC33262.1"/>
    </source>
</evidence>
<evidence type="ECO:0000313" key="4">
    <source>
        <dbReference type="Proteomes" id="UP000182258"/>
    </source>
</evidence>
<dbReference type="EMBL" id="LAPV01000093">
    <property type="protein sequence ID" value="KKC33262.1"/>
    <property type="molecule type" value="Genomic_DNA"/>
</dbReference>
<dbReference type="EMBL" id="FOMB01000003">
    <property type="protein sequence ID" value="SFC24836.1"/>
    <property type="molecule type" value="Genomic_DNA"/>
</dbReference>
<dbReference type="RefSeq" id="WP_046170748.1">
    <property type="nucleotide sequence ID" value="NZ_FOMB01000003.1"/>
</dbReference>
<protein>
    <submittedName>
        <fullName evidence="2">Uncharacterized protein</fullName>
    </submittedName>
</protein>
<dbReference type="PATRIC" id="fig|728005.3.peg.4623"/>
<proteinExistence type="predicted"/>
<dbReference type="Proteomes" id="UP000182258">
    <property type="component" value="Unassembled WGS sequence"/>
</dbReference>
<accession>A0A0F5PX71</accession>
<sequence length="187" mass="21482">MEYFQDAIDRTNGDILRVSVGEWITISELAKSKGVGPRQTRAILVEMGFLASEGQDRDLKLRLASWVTDCGWGRRQRSFKGIQFDVIGPDAHHWINDRWDNAVGEFASLSNLGQTARDHLRAFLDRRIDPDMAVQEQVCWLVDFYPALSQSDKARIIGVTQQVVSKYEKVRRVQIDRRISKRNAILH</sequence>
<name>A0A0F5PX71_9HYPH</name>
<keyword evidence="3" id="KW-1185">Reference proteome</keyword>
<evidence type="ECO:0000313" key="2">
    <source>
        <dbReference type="EMBL" id="SFC24836.1"/>
    </source>
</evidence>